<keyword evidence="1" id="KW-0175">Coiled coil</keyword>
<dbReference type="OrthoDB" id="3268221at2759"/>
<evidence type="ECO:0000256" key="1">
    <source>
        <dbReference type="SAM" id="Coils"/>
    </source>
</evidence>
<dbReference type="HOGENOM" id="CLU_021927_0_0_1"/>
<dbReference type="Proteomes" id="UP000016930">
    <property type="component" value="Unassembled WGS sequence"/>
</dbReference>
<feature type="coiled-coil region" evidence="1">
    <location>
        <begin position="59"/>
        <end position="156"/>
    </location>
</feature>
<feature type="region of interest" description="Disordered" evidence="2">
    <location>
        <begin position="672"/>
        <end position="755"/>
    </location>
</feature>
<feature type="compositionally biased region" description="Pro residues" evidence="2">
    <location>
        <begin position="723"/>
        <end position="736"/>
    </location>
</feature>
<accession>M2R7H3</accession>
<evidence type="ECO:0000313" key="3">
    <source>
        <dbReference type="EMBL" id="EMD40380.1"/>
    </source>
</evidence>
<feature type="compositionally biased region" description="Low complexity" evidence="2">
    <location>
        <begin position="844"/>
        <end position="862"/>
    </location>
</feature>
<feature type="region of interest" description="Disordered" evidence="2">
    <location>
        <begin position="791"/>
        <end position="902"/>
    </location>
</feature>
<gene>
    <name evidence="3" type="ORF">CERSUDRAFT_91101</name>
</gene>
<feature type="compositionally biased region" description="Basic residues" evidence="2">
    <location>
        <begin position="880"/>
        <end position="890"/>
    </location>
</feature>
<feature type="region of interest" description="Disordered" evidence="2">
    <location>
        <begin position="532"/>
        <end position="556"/>
    </location>
</feature>
<dbReference type="EMBL" id="KB445792">
    <property type="protein sequence ID" value="EMD40380.1"/>
    <property type="molecule type" value="Genomic_DNA"/>
</dbReference>
<feature type="region of interest" description="Disordered" evidence="2">
    <location>
        <begin position="193"/>
        <end position="450"/>
    </location>
</feature>
<feature type="compositionally biased region" description="Polar residues" evidence="2">
    <location>
        <begin position="365"/>
        <end position="375"/>
    </location>
</feature>
<proteinExistence type="predicted"/>
<feature type="compositionally biased region" description="Low complexity" evidence="2">
    <location>
        <begin position="223"/>
        <end position="241"/>
    </location>
</feature>
<keyword evidence="4" id="KW-1185">Reference proteome</keyword>
<evidence type="ECO:0000256" key="2">
    <source>
        <dbReference type="SAM" id="MobiDB-lite"/>
    </source>
</evidence>
<evidence type="ECO:0000313" key="4">
    <source>
        <dbReference type="Proteomes" id="UP000016930"/>
    </source>
</evidence>
<dbReference type="STRING" id="914234.M2R7H3"/>
<organism evidence="3 4">
    <name type="scientific">Ceriporiopsis subvermispora (strain B)</name>
    <name type="common">White-rot fungus</name>
    <name type="synonym">Gelatoporia subvermispora</name>
    <dbReference type="NCBI Taxonomy" id="914234"/>
    <lineage>
        <taxon>Eukaryota</taxon>
        <taxon>Fungi</taxon>
        <taxon>Dikarya</taxon>
        <taxon>Basidiomycota</taxon>
        <taxon>Agaricomycotina</taxon>
        <taxon>Agaricomycetes</taxon>
        <taxon>Polyporales</taxon>
        <taxon>Gelatoporiaceae</taxon>
        <taxon>Gelatoporia</taxon>
    </lineage>
</organism>
<protein>
    <submittedName>
        <fullName evidence="3">Uncharacterized protein</fullName>
    </submittedName>
</protein>
<feature type="compositionally biased region" description="Basic and acidic residues" evidence="2">
    <location>
        <begin position="408"/>
        <end position="426"/>
    </location>
</feature>
<feature type="region of interest" description="Disordered" evidence="2">
    <location>
        <begin position="1"/>
        <end position="37"/>
    </location>
</feature>
<name>M2R7H3_CERS8</name>
<feature type="compositionally biased region" description="Pro residues" evidence="2">
    <location>
        <begin position="323"/>
        <end position="334"/>
    </location>
</feature>
<feature type="compositionally biased region" description="Low complexity" evidence="2">
    <location>
        <begin position="540"/>
        <end position="553"/>
    </location>
</feature>
<sequence>MDESDSSPSPLDVSPRARVKSGDAHRRSHRSSKLAGSTRELARLLLSQERDTTDLRQTLANVSSQLRGETERADAAESRAKQVAMRVKALNEAKVAAEQEAQRAREELGLYKLQLETAQKEINRAQELIDTLETQRLDAEAAAARARSTARKLNEQRLVQLAREEGYRQGLEEGIAQGRNVGYEEGRAEGYERARVAQPAQPSYTEELQEPSPASPEQGNIEGPYSRPRRSTYSSSSSGSRRAPDYTQPLDQSLPNPPPVTTPARIPTPAQSPVANDQEIHPIIIHNAPPSPSHPHVDYPPDNWIPAVDVDGRIRLPPAHELGPPPPSPSPPPGAVLQSATNIRPGSVPSIMVPPPGSRRAPSVVSDTESITAPSQPRPRHVRRRSNESQSTTFSQFDILGPPIPQSDPRDRASKLSAIAEERERSSSMSPPDYATPQPHSGLQISLEGPPSHVPAINVEWSGDGPGSNSNFYMRPRWSLHDQHREQHRDRVDGVLPEIRSDSPSCHLYDTFPSLIRVEVITDLFISSLPRHHAQKSRSESGPSSRAASSSPRGRVELLSEADAANAPPPLPMDPTIAISPGPEAFAQPVIPSSAKIQVLPDGQLPPGFVPMTIPPGGMMSPAGSYNNPMTPAGVPLPPSTYGGTPSVVNMGMPGDFPGPQEPVVVQAAQASGYPSAGPQPVYSRSRRGSLSGSEGDNDSLTTPPARRRNLPAQGTPSYAEAPLPPGVVYPAPPRPASSTSSRGTRAAGVPLPPSTVGSVGAAGVPLPPSTAGSIASPGSSVVYQSMYAAQSQGSLPLSGRKTPGGPGRPLSPIVGSPHQMPSPLGMPEPPSMPQMDRFYATQGGSVPAVSRPPSAPMSARGGSDTSSQVSFSGASATSRSKKKGKKGRSRIAAVEEVPDEE</sequence>
<dbReference type="AlphaFoldDB" id="M2R7H3"/>
<reference evidence="3 4" key="1">
    <citation type="journal article" date="2012" name="Proc. Natl. Acad. Sci. U.S.A.">
        <title>Comparative genomics of Ceriporiopsis subvermispora and Phanerochaete chrysosporium provide insight into selective ligninolysis.</title>
        <authorList>
            <person name="Fernandez-Fueyo E."/>
            <person name="Ruiz-Duenas F.J."/>
            <person name="Ferreira P."/>
            <person name="Floudas D."/>
            <person name="Hibbett D.S."/>
            <person name="Canessa P."/>
            <person name="Larrondo L.F."/>
            <person name="James T.Y."/>
            <person name="Seelenfreund D."/>
            <person name="Lobos S."/>
            <person name="Polanco R."/>
            <person name="Tello M."/>
            <person name="Honda Y."/>
            <person name="Watanabe T."/>
            <person name="Watanabe T."/>
            <person name="Ryu J.S."/>
            <person name="Kubicek C.P."/>
            <person name="Schmoll M."/>
            <person name="Gaskell J."/>
            <person name="Hammel K.E."/>
            <person name="St John F.J."/>
            <person name="Vanden Wymelenberg A."/>
            <person name="Sabat G."/>
            <person name="Splinter BonDurant S."/>
            <person name="Syed K."/>
            <person name="Yadav J.S."/>
            <person name="Doddapaneni H."/>
            <person name="Subramanian V."/>
            <person name="Lavin J.L."/>
            <person name="Oguiza J.A."/>
            <person name="Perez G."/>
            <person name="Pisabarro A.G."/>
            <person name="Ramirez L."/>
            <person name="Santoyo F."/>
            <person name="Master E."/>
            <person name="Coutinho P.M."/>
            <person name="Henrissat B."/>
            <person name="Lombard V."/>
            <person name="Magnuson J.K."/>
            <person name="Kuees U."/>
            <person name="Hori C."/>
            <person name="Igarashi K."/>
            <person name="Samejima M."/>
            <person name="Held B.W."/>
            <person name="Barry K.W."/>
            <person name="LaButti K.M."/>
            <person name="Lapidus A."/>
            <person name="Lindquist E.A."/>
            <person name="Lucas S.M."/>
            <person name="Riley R."/>
            <person name="Salamov A.A."/>
            <person name="Hoffmeister D."/>
            <person name="Schwenk D."/>
            <person name="Hadar Y."/>
            <person name="Yarden O."/>
            <person name="de Vries R.P."/>
            <person name="Wiebenga A."/>
            <person name="Stenlid J."/>
            <person name="Eastwood D."/>
            <person name="Grigoriev I.V."/>
            <person name="Berka R.M."/>
            <person name="Blanchette R.A."/>
            <person name="Kersten P."/>
            <person name="Martinez A.T."/>
            <person name="Vicuna R."/>
            <person name="Cullen D."/>
        </authorList>
    </citation>
    <scope>NUCLEOTIDE SEQUENCE [LARGE SCALE GENOMIC DNA]</scope>
    <source>
        <strain evidence="3 4">B</strain>
    </source>
</reference>
<feature type="compositionally biased region" description="Low complexity" evidence="2">
    <location>
        <begin position="1"/>
        <end position="14"/>
    </location>
</feature>
<feature type="compositionally biased region" description="Low complexity" evidence="2">
    <location>
        <begin position="737"/>
        <end position="749"/>
    </location>
</feature>